<proteinExistence type="predicted"/>
<dbReference type="Proteomes" id="UP000176682">
    <property type="component" value="Unassembled WGS sequence"/>
</dbReference>
<gene>
    <name evidence="1" type="ORF">A2368_00795</name>
</gene>
<dbReference type="AlphaFoldDB" id="A0A1F5FHM8"/>
<dbReference type="EMBL" id="MFAM01000026">
    <property type="protein sequence ID" value="OGD79090.1"/>
    <property type="molecule type" value="Genomic_DNA"/>
</dbReference>
<accession>A0A1F5FHM8</accession>
<evidence type="ECO:0008006" key="3">
    <source>
        <dbReference type="Google" id="ProtNLM"/>
    </source>
</evidence>
<dbReference type="InterPro" id="IPR036388">
    <property type="entry name" value="WH-like_DNA-bd_sf"/>
</dbReference>
<dbReference type="SUPFAM" id="SSF46785">
    <property type="entry name" value="Winged helix' DNA-binding domain"/>
    <property type="match status" value="1"/>
</dbReference>
<comment type="caution">
    <text evidence="1">The sequence shown here is derived from an EMBL/GenBank/DDBJ whole genome shotgun (WGS) entry which is preliminary data.</text>
</comment>
<dbReference type="Gene3D" id="1.10.10.10">
    <property type="entry name" value="Winged helix-like DNA-binding domain superfamily/Winged helix DNA-binding domain"/>
    <property type="match status" value="1"/>
</dbReference>
<organism evidence="1 2">
    <name type="scientific">Candidatus Collierbacteria bacterium RIFOXYB1_FULL_49_13</name>
    <dbReference type="NCBI Taxonomy" id="1817728"/>
    <lineage>
        <taxon>Bacteria</taxon>
        <taxon>Candidatus Collieribacteriota</taxon>
    </lineage>
</organism>
<dbReference type="InterPro" id="IPR036390">
    <property type="entry name" value="WH_DNA-bd_sf"/>
</dbReference>
<name>A0A1F5FHM8_9BACT</name>
<evidence type="ECO:0000313" key="2">
    <source>
        <dbReference type="Proteomes" id="UP000176682"/>
    </source>
</evidence>
<evidence type="ECO:0000313" key="1">
    <source>
        <dbReference type="EMBL" id="OGD79090.1"/>
    </source>
</evidence>
<reference evidence="1 2" key="1">
    <citation type="journal article" date="2016" name="Nat. Commun.">
        <title>Thousands of microbial genomes shed light on interconnected biogeochemical processes in an aquifer system.</title>
        <authorList>
            <person name="Anantharaman K."/>
            <person name="Brown C.T."/>
            <person name="Hug L.A."/>
            <person name="Sharon I."/>
            <person name="Castelle C.J."/>
            <person name="Probst A.J."/>
            <person name="Thomas B.C."/>
            <person name="Singh A."/>
            <person name="Wilkins M.J."/>
            <person name="Karaoz U."/>
            <person name="Brodie E.L."/>
            <person name="Williams K.H."/>
            <person name="Hubbard S.S."/>
            <person name="Banfield J.F."/>
        </authorList>
    </citation>
    <scope>NUCLEOTIDE SEQUENCE [LARGE SCALE GENOMIC DNA]</scope>
</reference>
<protein>
    <recommendedName>
        <fullName evidence="3">HTH arsR-type domain-containing protein</fullName>
    </recommendedName>
</protein>
<sequence length="238" mass="27676">MGNLFSADLSAAFFVSVHRLDHLAFSFYTYYTAHKYCSNYRSIMAKLSDFVISRVRVKLLKTFLSQPKEMFYVRELTRITHEEINAIRRELQHMVDTGMLKGEKRGNRLYYFFKPSYLFYPELLTLVAKSNGLGKDIIKNQRKLGHVKFAMLSGKFVRGLPYNQDEVDLLLVGQVVLPQLSVIVRTFEGKTGREVNYTVMTEEELLYRKTHRDPFVQSIIHGTRVMLIGQETELVGEK</sequence>